<accession>A0A645JBN9</accession>
<name>A0A645JBN9_9ZZZZ</name>
<sequence>MPGRLVGQAPIAGQRLGGQEAANDEEGLNGDPRMLGEPGEQAGRKRSGVIGHRPVEGEMMQNDQLRGDGLDRVDEMKALRHAAGSVHAER</sequence>
<reference evidence="2" key="1">
    <citation type="submission" date="2019-08" db="EMBL/GenBank/DDBJ databases">
        <authorList>
            <person name="Kucharzyk K."/>
            <person name="Murdoch R.W."/>
            <person name="Higgins S."/>
            <person name="Loffler F."/>
        </authorList>
    </citation>
    <scope>NUCLEOTIDE SEQUENCE</scope>
</reference>
<comment type="caution">
    <text evidence="2">The sequence shown here is derived from an EMBL/GenBank/DDBJ whole genome shotgun (WGS) entry which is preliminary data.</text>
</comment>
<dbReference type="EMBL" id="VSSQ01127899">
    <property type="protein sequence ID" value="MPN56953.1"/>
    <property type="molecule type" value="Genomic_DNA"/>
</dbReference>
<feature type="region of interest" description="Disordered" evidence="1">
    <location>
        <begin position="1"/>
        <end position="66"/>
    </location>
</feature>
<dbReference type="AlphaFoldDB" id="A0A645JBN9"/>
<organism evidence="2">
    <name type="scientific">bioreactor metagenome</name>
    <dbReference type="NCBI Taxonomy" id="1076179"/>
    <lineage>
        <taxon>unclassified sequences</taxon>
        <taxon>metagenomes</taxon>
        <taxon>ecological metagenomes</taxon>
    </lineage>
</organism>
<proteinExistence type="predicted"/>
<protein>
    <submittedName>
        <fullName evidence="2">Uncharacterized protein</fullName>
    </submittedName>
</protein>
<gene>
    <name evidence="2" type="ORF">SDC9_204646</name>
</gene>
<evidence type="ECO:0000256" key="1">
    <source>
        <dbReference type="SAM" id="MobiDB-lite"/>
    </source>
</evidence>
<evidence type="ECO:0000313" key="2">
    <source>
        <dbReference type="EMBL" id="MPN56953.1"/>
    </source>
</evidence>